<dbReference type="InterPro" id="IPR036322">
    <property type="entry name" value="WD40_repeat_dom_sf"/>
</dbReference>
<feature type="compositionally biased region" description="Low complexity" evidence="3">
    <location>
        <begin position="914"/>
        <end position="932"/>
    </location>
</feature>
<reference evidence="4" key="1">
    <citation type="submission" date="2022-07" db="EMBL/GenBank/DDBJ databases">
        <title>Phylogenomic reconstructions and comparative analyses of Kickxellomycotina fungi.</title>
        <authorList>
            <person name="Reynolds N.K."/>
            <person name="Stajich J.E."/>
            <person name="Barry K."/>
            <person name="Grigoriev I.V."/>
            <person name="Crous P."/>
            <person name="Smith M.E."/>
        </authorList>
    </citation>
    <scope>NUCLEOTIDE SEQUENCE</scope>
    <source>
        <strain evidence="4">IMI 214461</strain>
    </source>
</reference>
<protein>
    <submittedName>
        <fullName evidence="4">Target of rapamycin complex 1 subunit kog1</fullName>
    </submittedName>
</protein>
<dbReference type="InterPro" id="IPR016024">
    <property type="entry name" value="ARM-type_fold"/>
</dbReference>
<feature type="compositionally biased region" description="Polar residues" evidence="3">
    <location>
        <begin position="889"/>
        <end position="913"/>
    </location>
</feature>
<dbReference type="GO" id="GO:0031929">
    <property type="term" value="P:TOR signaling"/>
    <property type="evidence" value="ECO:0007669"/>
    <property type="project" value="InterPro"/>
</dbReference>
<feature type="region of interest" description="Disordered" evidence="3">
    <location>
        <begin position="385"/>
        <end position="423"/>
    </location>
</feature>
<feature type="repeat" description="WD" evidence="2">
    <location>
        <begin position="1184"/>
        <end position="1207"/>
    </location>
</feature>
<dbReference type="GO" id="GO:0009267">
    <property type="term" value="P:cellular response to starvation"/>
    <property type="evidence" value="ECO:0007669"/>
    <property type="project" value="TreeGrafter"/>
</dbReference>
<sequence>MSWIGTPTVFVWDCSHAMNIVKAFERNSKLREAEITRIRLQAESIGAKLPISRSDVDTLALVTSRLMTLFASQAQAQAAAQAATSATTSATLGATGHQGLQAASHSSQGGPSQQQQQQQQQQQNLAGGGPGVGAINPALVNLALLPPIHHEDIHFAATRHDEQLPTNPELPADLFTSCLTTPIKVALRFWVTRNPGTSKVTLDMCDKLPGSVKDRQTPIGELNWIFTSITDTIAWSTLPREQFRKLFRQDVVVASLYRNYMLADRVMRFYGVHPQCRPEIPATHKHPLWDSLDLEIDMCLQQLPRLLKEEERRKSREERAKRSERDRVARMSKREALQPQQQRYPMAAAGGATGAGNSATYSEFLSAQSTRLDIVGTFASVTGRQGSRVGLGGAAESEDEGSSSGSDSDGAGEGGNSLAGGGGGGGEWKATGYISSSYFSNQLYAFEVWLQHAATEVSQFVADQGPDHTPRSLSTARPGTVEVPDELPAVLQVLLSNHYRLRALILLYRFMNLGPWAVDLAMAVGIHPYMSKLLGSTTMEIREILILVWARLSAVDMALQPELLKSDGFEYFVTYLANNIHMQTEAVSEKVRLSDTVSAASAFTLAMLCRDTAAAQQACFDERVLDYFLVYLQRPDNGTEERACLRTWVLLCLAELWKGHANAKWMAVTYKLCVIASKREDQAANQANGQRGGAPSFEELLASNADDDGGEDARNAQDLVIQMAFHRSAVVRAAAVYAMGTLVSDLAQLGDDPGVVTIVRLAERQIHAVLAQLAASDGSAMVRREVAQAIGGAVLASDMAGAGAAMARVVAEDVGDARRPAAAADMQGLLVRALLRLTTDPHPDVALVAREAVDVVMQVHCGSSAEAGADLARQMLLHPQRLPLAESAPQRQTVVLPSQRQSMALPSQRQSMISPSQLPQRQSVVSPSQRQPAIQQSHRHSMIQQSPRQPAAQQPPASAQPPQQHSAAPAPAALADAWRAWGRRELRDGVCASTLVDWAGAHFTEFDISLFANVSGRLQGSAALVESRERTRRLARMEAGARAMGSGAAHMKWTDVTPVGSTGSAGAASAALLHPLEPHAVVASRGSVAVFDWEVQAQVGAFDTGAAQIAALHLINPLGQARLLVGGADGSVRIFASHAPDFAPPLAAAGFPRPRLLAAFAAVPWAAPTSCGLATAWNQRAGVLLAAAAADRAVRVWDVASELCIEEVAVAALGGVTCLSHDGGMGNLFAAGSAAGVVRVVDRRLDARRAVVANWREHEPAAVRSVHMRAGLLEVVSASAAGDVKYWDLRHRPSVFTLHDAHAGLDRMIVHESAPVLLTASAASVKVWNQRGVNIGAVTAAKHAHASHASSYMRSLASTPAPPPAPAVAVAALHAFLPIALMVTDDGRVSYIQPKKPVGSAAAATPSSFAPAASASAPRTPSLASSRANSML</sequence>
<dbReference type="PRINTS" id="PR01547">
    <property type="entry name" value="YEAST176DUF"/>
</dbReference>
<dbReference type="GO" id="GO:0030674">
    <property type="term" value="F:protein-macromolecule adaptor activity"/>
    <property type="evidence" value="ECO:0007669"/>
    <property type="project" value="TreeGrafter"/>
</dbReference>
<feature type="compositionally biased region" description="Low complexity" evidence="3">
    <location>
        <begin position="113"/>
        <end position="123"/>
    </location>
</feature>
<dbReference type="SUPFAM" id="SSF50978">
    <property type="entry name" value="WD40 repeat-like"/>
    <property type="match status" value="1"/>
</dbReference>
<dbReference type="GO" id="GO:0071230">
    <property type="term" value="P:cellular response to amino acid stimulus"/>
    <property type="evidence" value="ECO:0007669"/>
    <property type="project" value="TreeGrafter"/>
</dbReference>
<evidence type="ECO:0000313" key="4">
    <source>
        <dbReference type="EMBL" id="KAJ2000119.1"/>
    </source>
</evidence>
<dbReference type="GO" id="GO:0010506">
    <property type="term" value="P:regulation of autophagy"/>
    <property type="evidence" value="ECO:0007669"/>
    <property type="project" value="TreeGrafter"/>
</dbReference>
<dbReference type="OrthoDB" id="10262360at2759"/>
<dbReference type="Proteomes" id="UP001150907">
    <property type="component" value="Unassembled WGS sequence"/>
</dbReference>
<evidence type="ECO:0000256" key="3">
    <source>
        <dbReference type="SAM" id="MobiDB-lite"/>
    </source>
</evidence>
<dbReference type="InterPro" id="IPR004083">
    <property type="entry name" value="Raptor"/>
</dbReference>
<keyword evidence="2" id="KW-0853">WD repeat</keyword>
<dbReference type="PANTHER" id="PTHR12848:SF16">
    <property type="entry name" value="REGULATORY-ASSOCIATED PROTEIN OF MTOR"/>
    <property type="match status" value="1"/>
</dbReference>
<comment type="similarity">
    <text evidence="1">Belongs to the WD repeat RAPTOR family.</text>
</comment>
<dbReference type="Gene3D" id="2.130.10.10">
    <property type="entry name" value="YVTN repeat-like/Quinoprotein amine dehydrogenase"/>
    <property type="match status" value="2"/>
</dbReference>
<feature type="region of interest" description="Disordered" evidence="3">
    <location>
        <begin position="310"/>
        <end position="352"/>
    </location>
</feature>
<dbReference type="GO" id="GO:0031931">
    <property type="term" value="C:TORC1 complex"/>
    <property type="evidence" value="ECO:0007669"/>
    <property type="project" value="InterPro"/>
</dbReference>
<evidence type="ECO:0000256" key="2">
    <source>
        <dbReference type="PROSITE-ProRule" id="PRU00221"/>
    </source>
</evidence>
<dbReference type="Gene3D" id="1.25.10.10">
    <property type="entry name" value="Leucine-rich Repeat Variant"/>
    <property type="match status" value="1"/>
</dbReference>
<feature type="compositionally biased region" description="Gly residues" evidence="3">
    <location>
        <begin position="411"/>
        <end position="423"/>
    </location>
</feature>
<feature type="compositionally biased region" description="Basic and acidic residues" evidence="3">
    <location>
        <begin position="310"/>
        <end position="336"/>
    </location>
</feature>
<accession>A0A9W8EHV0</accession>
<organism evidence="4 5">
    <name type="scientific">Coemansia thaxteri</name>
    <dbReference type="NCBI Taxonomy" id="2663907"/>
    <lineage>
        <taxon>Eukaryota</taxon>
        <taxon>Fungi</taxon>
        <taxon>Fungi incertae sedis</taxon>
        <taxon>Zoopagomycota</taxon>
        <taxon>Kickxellomycotina</taxon>
        <taxon>Kickxellomycetes</taxon>
        <taxon>Kickxellales</taxon>
        <taxon>Kickxellaceae</taxon>
        <taxon>Coemansia</taxon>
    </lineage>
</organism>
<feature type="region of interest" description="Disordered" evidence="3">
    <location>
        <begin position="1408"/>
        <end position="1432"/>
    </location>
</feature>
<evidence type="ECO:0000313" key="5">
    <source>
        <dbReference type="Proteomes" id="UP001150907"/>
    </source>
</evidence>
<feature type="region of interest" description="Disordered" evidence="3">
    <location>
        <begin position="97"/>
        <end position="130"/>
    </location>
</feature>
<dbReference type="InterPro" id="IPR011989">
    <property type="entry name" value="ARM-like"/>
</dbReference>
<feature type="compositionally biased region" description="Low complexity" evidence="3">
    <location>
        <begin position="944"/>
        <end position="973"/>
    </location>
</feature>
<gene>
    <name evidence="4" type="primary">KOG1</name>
    <name evidence="4" type="ORF">H4R26_004763</name>
</gene>
<keyword evidence="5" id="KW-1185">Reference proteome</keyword>
<dbReference type="PANTHER" id="PTHR12848">
    <property type="entry name" value="REGULATORY-ASSOCIATED PROTEIN OF MTOR"/>
    <property type="match status" value="1"/>
</dbReference>
<comment type="caution">
    <text evidence="4">The sequence shown here is derived from an EMBL/GenBank/DDBJ whole genome shotgun (WGS) entry which is preliminary data.</text>
</comment>
<feature type="compositionally biased region" description="Polar residues" evidence="3">
    <location>
        <begin position="101"/>
        <end position="112"/>
    </location>
</feature>
<dbReference type="EMBL" id="JANBQF010000581">
    <property type="protein sequence ID" value="KAJ2000119.1"/>
    <property type="molecule type" value="Genomic_DNA"/>
</dbReference>
<feature type="region of interest" description="Disordered" evidence="3">
    <location>
        <begin position="888"/>
        <end position="973"/>
    </location>
</feature>
<dbReference type="InterPro" id="IPR015943">
    <property type="entry name" value="WD40/YVTN_repeat-like_dom_sf"/>
</dbReference>
<dbReference type="InterPro" id="IPR001680">
    <property type="entry name" value="WD40_rpt"/>
</dbReference>
<dbReference type="SMART" id="SM00320">
    <property type="entry name" value="WD40"/>
    <property type="match status" value="4"/>
</dbReference>
<proteinExistence type="inferred from homology"/>
<dbReference type="GO" id="GO:0005737">
    <property type="term" value="C:cytoplasm"/>
    <property type="evidence" value="ECO:0007669"/>
    <property type="project" value="TreeGrafter"/>
</dbReference>
<dbReference type="SUPFAM" id="SSF48371">
    <property type="entry name" value="ARM repeat"/>
    <property type="match status" value="1"/>
</dbReference>
<evidence type="ECO:0000256" key="1">
    <source>
        <dbReference type="ARBA" id="ARBA00009257"/>
    </source>
</evidence>
<name>A0A9W8EHV0_9FUNG</name>
<dbReference type="GO" id="GO:0030307">
    <property type="term" value="P:positive regulation of cell growth"/>
    <property type="evidence" value="ECO:0007669"/>
    <property type="project" value="TreeGrafter"/>
</dbReference>
<dbReference type="PROSITE" id="PS50082">
    <property type="entry name" value="WD_REPEATS_2"/>
    <property type="match status" value="1"/>
</dbReference>